<accession>A0A6I9RHD4</accession>
<dbReference type="GO" id="GO:0005509">
    <property type="term" value="F:calcium ion binding"/>
    <property type="evidence" value="ECO:0007669"/>
    <property type="project" value="InterPro"/>
</dbReference>
<dbReference type="RefSeq" id="XP_010926561.1">
    <property type="nucleotide sequence ID" value="XM_010928259.3"/>
</dbReference>
<dbReference type="AlphaFoldDB" id="A0A6I9RHD4"/>
<protein>
    <submittedName>
        <fullName evidence="6">Probable calcium-binding protein CML45</fullName>
    </submittedName>
</protein>
<organism evidence="5 6">
    <name type="scientific">Elaeis guineensis var. tenera</name>
    <name type="common">Oil palm</name>
    <dbReference type="NCBI Taxonomy" id="51953"/>
    <lineage>
        <taxon>Eukaryota</taxon>
        <taxon>Viridiplantae</taxon>
        <taxon>Streptophyta</taxon>
        <taxon>Embryophyta</taxon>
        <taxon>Tracheophyta</taxon>
        <taxon>Spermatophyta</taxon>
        <taxon>Magnoliopsida</taxon>
        <taxon>Liliopsida</taxon>
        <taxon>Arecaceae</taxon>
        <taxon>Arecoideae</taxon>
        <taxon>Cocoseae</taxon>
        <taxon>Elaeidinae</taxon>
        <taxon>Elaeis</taxon>
    </lineage>
</organism>
<keyword evidence="3" id="KW-0106">Calcium</keyword>
<keyword evidence="2" id="KW-0677">Repeat</keyword>
<dbReference type="PANTHER" id="PTHR10891">
    <property type="entry name" value="EF-HAND CALCIUM-BINDING DOMAIN CONTAINING PROTEIN"/>
    <property type="match status" value="1"/>
</dbReference>
<evidence type="ECO:0000256" key="2">
    <source>
        <dbReference type="ARBA" id="ARBA00022737"/>
    </source>
</evidence>
<sequence>MEKLSASRLYHSLSWAPEPVGLLFFRRILSYFIMALLKFSLRSVSFFHSYAELFAFPSMVNDEQLMIKKTPRQPRGDINLSREDVEMVMGRMGLCCSQEGEQLKECMGFDELSNVFEEEPSFEELKEAFSVFDENSDGFIDAVELHRVLSKLGFREGSEVDSCKRMIAAYDENRDGRIDFNEFVKFMEISFC</sequence>
<feature type="domain" description="EF-hand" evidence="4">
    <location>
        <begin position="120"/>
        <end position="155"/>
    </location>
</feature>
<dbReference type="GeneID" id="105048808"/>
<dbReference type="SMART" id="SM00054">
    <property type="entry name" value="EFh"/>
    <property type="match status" value="2"/>
</dbReference>
<dbReference type="InterPro" id="IPR002048">
    <property type="entry name" value="EF_hand_dom"/>
</dbReference>
<dbReference type="InterPro" id="IPR039647">
    <property type="entry name" value="EF_hand_pair_protein_CML-like"/>
</dbReference>
<keyword evidence="5" id="KW-1185">Reference proteome</keyword>
<dbReference type="InterPro" id="IPR018247">
    <property type="entry name" value="EF_Hand_1_Ca_BS"/>
</dbReference>
<evidence type="ECO:0000256" key="3">
    <source>
        <dbReference type="ARBA" id="ARBA00022837"/>
    </source>
</evidence>
<dbReference type="FunFam" id="1.10.238.10:FF:000003">
    <property type="entry name" value="Calmodulin A"/>
    <property type="match status" value="1"/>
</dbReference>
<feature type="domain" description="EF-hand" evidence="4">
    <location>
        <begin position="158"/>
        <end position="192"/>
    </location>
</feature>
<gene>
    <name evidence="6" type="primary">LOC105048808</name>
</gene>
<dbReference type="InParanoid" id="A0A6I9RHD4"/>
<reference evidence="6" key="1">
    <citation type="submission" date="2025-08" db="UniProtKB">
        <authorList>
            <consortium name="RefSeq"/>
        </authorList>
    </citation>
    <scope>IDENTIFICATION</scope>
</reference>
<dbReference type="Pfam" id="PF13499">
    <property type="entry name" value="EF-hand_7"/>
    <property type="match status" value="1"/>
</dbReference>
<evidence type="ECO:0000313" key="5">
    <source>
        <dbReference type="Proteomes" id="UP000504607"/>
    </source>
</evidence>
<dbReference type="PROSITE" id="PS00018">
    <property type="entry name" value="EF_HAND_1"/>
    <property type="match status" value="2"/>
</dbReference>
<evidence type="ECO:0000259" key="4">
    <source>
        <dbReference type="PROSITE" id="PS50222"/>
    </source>
</evidence>
<dbReference type="CDD" id="cd00051">
    <property type="entry name" value="EFh"/>
    <property type="match status" value="1"/>
</dbReference>
<dbReference type="OrthoDB" id="26525at2759"/>
<dbReference type="Proteomes" id="UP000504607">
    <property type="component" value="Chromosome 7"/>
</dbReference>
<dbReference type="InterPro" id="IPR011992">
    <property type="entry name" value="EF-hand-dom_pair"/>
</dbReference>
<dbReference type="PROSITE" id="PS50222">
    <property type="entry name" value="EF_HAND_2"/>
    <property type="match status" value="2"/>
</dbReference>
<evidence type="ECO:0000256" key="1">
    <source>
        <dbReference type="ARBA" id="ARBA00022723"/>
    </source>
</evidence>
<dbReference type="Gene3D" id="1.10.238.10">
    <property type="entry name" value="EF-hand"/>
    <property type="match status" value="1"/>
</dbReference>
<keyword evidence="1" id="KW-0479">Metal-binding</keyword>
<dbReference type="KEGG" id="egu:105048808"/>
<proteinExistence type="predicted"/>
<dbReference type="SUPFAM" id="SSF47473">
    <property type="entry name" value="EF-hand"/>
    <property type="match status" value="1"/>
</dbReference>
<dbReference type="FunCoup" id="A0A6I9RHD4">
    <property type="interactions" value="307"/>
</dbReference>
<evidence type="ECO:0000313" key="6">
    <source>
        <dbReference type="RefSeq" id="XP_010926561.1"/>
    </source>
</evidence>
<name>A0A6I9RHD4_ELAGV</name>